<dbReference type="SUPFAM" id="SSF51338">
    <property type="entry name" value="Composite domain of metallo-dependent hydrolases"/>
    <property type="match status" value="1"/>
</dbReference>
<evidence type="ECO:0000313" key="5">
    <source>
        <dbReference type="Proteomes" id="UP000077384"/>
    </source>
</evidence>
<reference evidence="4 6" key="2">
    <citation type="journal article" date="2016" name="Front. Microbiol.">
        <title>Industrial Acetogenic Biocatalysts: A Comparative Metabolic and Genomic Analysis.</title>
        <authorList>
            <person name="Bengelsdorf F."/>
            <person name="Poehlein A."/>
            <person name="Sonja S."/>
            <person name="Erz C."/>
            <person name="Hummel T."/>
            <person name="Hoffmeister S."/>
            <person name="Daniel R."/>
            <person name="Durre P."/>
        </authorList>
    </citation>
    <scope>NUCLEOTIDE SEQUENCE [LARGE SCALE GENOMIC DNA]</scope>
    <source>
        <strain evidence="4 6">PTA-10522</strain>
    </source>
</reference>
<feature type="domain" description="Amidohydrolase-related" evidence="2">
    <location>
        <begin position="53"/>
        <end position="437"/>
    </location>
</feature>
<sequence length="456" mass="50131">MNIYDLVIKNAQIADPENEKIFHGNLAVQNGKIASITSENIRGRKEIDAKSCIVCPGFIDIHAHIDGNMSYGELSLVQGVTTTVGGNCGGGPTNLNKFFETQNKNGFPINQLQFIGHSFSLRYKVGIDNPYINATKTQIGEMKKLLEREFANGAVGLSFGLEYAPGSSFEEVIALSKLASQYKKLISIHTRLKAPDDLESLKEAVKISEITGALVQVSHLVYQYGEGVMTEALGILDKARKNGVNIWADSGMYTSFATGITTSVFDEDHIKKFGWKFSDLYIASGKLKGKCLTKKLYDKMRQNDEDAVIICYTGVEEEIYEALLRDYVVLSSDTGPSPTGDVGEGHPQNCGTFPRFFKKMVREKKYLSLIDAIKKCTLIPANILGLKNKGRLSAGCDGDLVIFDIDTIEDKSDFLGKGRPDAYPNGVHYVIVNGHVVAEYGKIKKDILPGRAIKMN</sequence>
<comment type="cofactor">
    <cofactor evidence="1">
        <name>Zn(2+)</name>
        <dbReference type="ChEBI" id="CHEBI:29105"/>
    </cofactor>
</comment>
<reference evidence="3 5" key="1">
    <citation type="journal article" date="2015" name="Biotechnol. Bioeng.">
        <title>Genome sequence and phenotypic characterization of Caulobacter segnis.</title>
        <authorList>
            <person name="Patel S."/>
            <person name="Fletcher B."/>
            <person name="Scott D.C."/>
            <person name="Ely B."/>
        </authorList>
    </citation>
    <scope>NUCLEOTIDE SEQUENCE [LARGE SCALE GENOMIC DNA]</scope>
    <source>
        <strain evidence="3 5">PS02</strain>
    </source>
</reference>
<evidence type="ECO:0000313" key="4">
    <source>
        <dbReference type="EMBL" id="OBR91674.1"/>
    </source>
</evidence>
<organism evidence="3 5">
    <name type="scientific">Clostridium coskatii</name>
    <dbReference type="NCBI Taxonomy" id="1705578"/>
    <lineage>
        <taxon>Bacteria</taxon>
        <taxon>Bacillati</taxon>
        <taxon>Bacillota</taxon>
        <taxon>Clostridia</taxon>
        <taxon>Eubacteriales</taxon>
        <taxon>Clostridiaceae</taxon>
        <taxon>Clostridium</taxon>
    </lineage>
</organism>
<name>A0A166UHP1_9CLOT</name>
<evidence type="ECO:0000259" key="2">
    <source>
        <dbReference type="Pfam" id="PF01979"/>
    </source>
</evidence>
<dbReference type="Pfam" id="PF01979">
    <property type="entry name" value="Amidohydro_1"/>
    <property type="match status" value="1"/>
</dbReference>
<proteinExistence type="predicted"/>
<dbReference type="EMBL" id="LITQ01000001">
    <property type="protein sequence ID" value="OAA94933.1"/>
    <property type="molecule type" value="Genomic_DNA"/>
</dbReference>
<dbReference type="GO" id="GO:0047421">
    <property type="term" value="F:N-acyl-D-glutamate deacylase activity"/>
    <property type="evidence" value="ECO:0007669"/>
    <property type="project" value="UniProtKB-EC"/>
</dbReference>
<evidence type="ECO:0000256" key="1">
    <source>
        <dbReference type="ARBA" id="ARBA00001947"/>
    </source>
</evidence>
<dbReference type="AlphaFoldDB" id="A0A166UHP1"/>
<protein>
    <submittedName>
        <fullName evidence="3">N-acyl-D-glutamate deacylase</fullName>
        <ecNumber evidence="3">3.5.1.82</ecNumber>
    </submittedName>
</protein>
<comment type="caution">
    <text evidence="3">The sequence shown here is derived from an EMBL/GenBank/DDBJ whole genome shotgun (WGS) entry which is preliminary data.</text>
</comment>
<dbReference type="PATRIC" id="fig|1705578.3.peg.160"/>
<dbReference type="PANTHER" id="PTHR11647">
    <property type="entry name" value="HYDRANTOINASE/DIHYDROPYRIMIDINASE FAMILY MEMBER"/>
    <property type="match status" value="1"/>
</dbReference>
<dbReference type="Proteomes" id="UP000077384">
    <property type="component" value="Unassembled WGS sequence"/>
</dbReference>
<evidence type="ECO:0000313" key="6">
    <source>
        <dbReference type="Proteomes" id="UP000093694"/>
    </source>
</evidence>
<dbReference type="InterPro" id="IPR011059">
    <property type="entry name" value="Metal-dep_hydrolase_composite"/>
</dbReference>
<dbReference type="PANTHER" id="PTHR11647:SF1">
    <property type="entry name" value="COLLAPSIN RESPONSE MEDIATOR PROTEIN"/>
    <property type="match status" value="1"/>
</dbReference>
<keyword evidence="3" id="KW-0378">Hydrolase</keyword>
<dbReference type="Proteomes" id="UP000093694">
    <property type="component" value="Unassembled WGS sequence"/>
</dbReference>
<dbReference type="EMBL" id="LROR01000067">
    <property type="protein sequence ID" value="OBR91674.1"/>
    <property type="molecule type" value="Genomic_DNA"/>
</dbReference>
<dbReference type="Gene3D" id="3.20.20.140">
    <property type="entry name" value="Metal-dependent hydrolases"/>
    <property type="match status" value="1"/>
</dbReference>
<gene>
    <name evidence="4" type="ORF">CLCOS_33140</name>
    <name evidence="3" type="ORF">WX73_01342</name>
</gene>
<evidence type="ECO:0000313" key="3">
    <source>
        <dbReference type="EMBL" id="OAA94933.1"/>
    </source>
</evidence>
<dbReference type="InterPro" id="IPR050378">
    <property type="entry name" value="Metallo-dep_Hydrolases_sf"/>
</dbReference>
<accession>A0A166UHP1</accession>
<dbReference type="InterPro" id="IPR006680">
    <property type="entry name" value="Amidohydro-rel"/>
</dbReference>
<keyword evidence="6" id="KW-1185">Reference proteome</keyword>
<dbReference type="RefSeq" id="WP_063599849.1">
    <property type="nucleotide sequence ID" value="NZ_LITQ01000001.1"/>
</dbReference>
<dbReference type="InterPro" id="IPR032466">
    <property type="entry name" value="Metal_Hydrolase"/>
</dbReference>
<dbReference type="EC" id="3.5.1.82" evidence="3"/>
<dbReference type="SUPFAM" id="SSF51556">
    <property type="entry name" value="Metallo-dependent hydrolases"/>
    <property type="match status" value="1"/>
</dbReference>